<dbReference type="SUPFAM" id="SSF55811">
    <property type="entry name" value="Nudix"/>
    <property type="match status" value="1"/>
</dbReference>
<dbReference type="RefSeq" id="XP_067803818.1">
    <property type="nucleotide sequence ID" value="XM_067947254.1"/>
</dbReference>
<evidence type="ECO:0000313" key="11">
    <source>
        <dbReference type="Proteomes" id="UP001214638"/>
    </source>
</evidence>
<dbReference type="InterPro" id="IPR020084">
    <property type="entry name" value="NUDIX_hydrolase_CS"/>
</dbReference>
<keyword evidence="5" id="KW-0479">Metal-binding</keyword>
<dbReference type="Gene3D" id="1.10.10.1050">
    <property type="entry name" value="Dcp2, box A domain"/>
    <property type="match status" value="1"/>
</dbReference>
<dbReference type="PANTHER" id="PTHR23114">
    <property type="entry name" value="M7GPPPN-MRNA HYDROLASE"/>
    <property type="match status" value="1"/>
</dbReference>
<evidence type="ECO:0000256" key="5">
    <source>
        <dbReference type="ARBA" id="ARBA00022723"/>
    </source>
</evidence>
<gene>
    <name evidence="10" type="ORF">BdWA1_002226</name>
</gene>
<comment type="cofactor">
    <cofactor evidence="1">
        <name>Mn(2+)</name>
        <dbReference type="ChEBI" id="CHEBI:29035"/>
    </cofactor>
</comment>
<evidence type="ECO:0000256" key="1">
    <source>
        <dbReference type="ARBA" id="ARBA00001936"/>
    </source>
</evidence>
<dbReference type="InterPro" id="IPR015797">
    <property type="entry name" value="NUDIX_hydrolase-like_dom_sf"/>
</dbReference>
<evidence type="ECO:0000259" key="9">
    <source>
        <dbReference type="PROSITE" id="PS51462"/>
    </source>
</evidence>
<comment type="caution">
    <text evidence="10">The sequence shown here is derived from an EMBL/GenBank/DDBJ whole genome shotgun (WGS) entry which is preliminary data.</text>
</comment>
<dbReference type="AlphaFoldDB" id="A0AAD9UPH2"/>
<dbReference type="InterPro" id="IPR036189">
    <property type="entry name" value="DCP2_BoxA_sf"/>
</dbReference>
<protein>
    <submittedName>
        <fullName evidence="10">Bifunctional mRNA decapping protein 2</fullName>
    </submittedName>
</protein>
<evidence type="ECO:0000256" key="2">
    <source>
        <dbReference type="ARBA" id="ARBA00004496"/>
    </source>
</evidence>
<dbReference type="Proteomes" id="UP001214638">
    <property type="component" value="Unassembled WGS sequence"/>
</dbReference>
<dbReference type="SUPFAM" id="SSF140586">
    <property type="entry name" value="Dcp2 domain-like"/>
    <property type="match status" value="1"/>
</dbReference>
<evidence type="ECO:0000256" key="3">
    <source>
        <dbReference type="ARBA" id="ARBA00005279"/>
    </source>
</evidence>
<keyword evidence="6" id="KW-0378">Hydrolase</keyword>
<dbReference type="CDD" id="cd03672">
    <property type="entry name" value="NUDIX_Dcp2p_Nudt20"/>
    <property type="match status" value="1"/>
</dbReference>
<keyword evidence="4" id="KW-0963">Cytoplasm</keyword>
<name>A0AAD9UPH2_9APIC</name>
<dbReference type="KEGG" id="bdw:94336524"/>
<evidence type="ECO:0000256" key="7">
    <source>
        <dbReference type="ARBA" id="ARBA00022884"/>
    </source>
</evidence>
<dbReference type="Pfam" id="PF00293">
    <property type="entry name" value="NUDIX"/>
    <property type="match status" value="1"/>
</dbReference>
<organism evidence="10 11">
    <name type="scientific">Babesia duncani</name>
    <dbReference type="NCBI Taxonomy" id="323732"/>
    <lineage>
        <taxon>Eukaryota</taxon>
        <taxon>Sar</taxon>
        <taxon>Alveolata</taxon>
        <taxon>Apicomplexa</taxon>
        <taxon>Aconoidasida</taxon>
        <taxon>Piroplasmida</taxon>
        <taxon>Babesiidae</taxon>
        <taxon>Babesia</taxon>
    </lineage>
</organism>
<dbReference type="PROSITE" id="PS00893">
    <property type="entry name" value="NUDIX_BOX"/>
    <property type="match status" value="1"/>
</dbReference>
<feature type="domain" description="Nudix hydrolase" evidence="9">
    <location>
        <begin position="103"/>
        <end position="234"/>
    </location>
</feature>
<proteinExistence type="inferred from homology"/>
<keyword evidence="11" id="KW-1185">Reference proteome</keyword>
<dbReference type="GO" id="GO:0000290">
    <property type="term" value="P:deadenylation-dependent decapping of nuclear-transcribed mRNA"/>
    <property type="evidence" value="ECO:0007669"/>
    <property type="project" value="InterPro"/>
</dbReference>
<dbReference type="PROSITE" id="PS51462">
    <property type="entry name" value="NUDIX"/>
    <property type="match status" value="1"/>
</dbReference>
<dbReference type="GO" id="GO:0140933">
    <property type="term" value="F:5'-(N(7)-methylguanosine 5'-triphospho)-[mRNA] hydrolase activity"/>
    <property type="evidence" value="ECO:0007669"/>
    <property type="project" value="InterPro"/>
</dbReference>
<dbReference type="GO" id="GO:0030145">
    <property type="term" value="F:manganese ion binding"/>
    <property type="evidence" value="ECO:0007669"/>
    <property type="project" value="InterPro"/>
</dbReference>
<comment type="subcellular location">
    <subcellularLocation>
        <location evidence="2">Cytoplasm</location>
    </subcellularLocation>
</comment>
<dbReference type="InterPro" id="IPR000086">
    <property type="entry name" value="NUDIX_hydrolase_dom"/>
</dbReference>
<dbReference type="GeneID" id="94336524"/>
<accession>A0AAD9UPH2</accession>
<dbReference type="InterPro" id="IPR044099">
    <property type="entry name" value="Dcp2_NUDIX"/>
</dbReference>
<dbReference type="InterPro" id="IPR007722">
    <property type="entry name" value="DCP2_BoxA"/>
</dbReference>
<dbReference type="GO" id="GO:0003723">
    <property type="term" value="F:RNA binding"/>
    <property type="evidence" value="ECO:0007669"/>
    <property type="project" value="UniProtKB-KW"/>
</dbReference>
<sequence length="320" mass="37352">MSDCNHFAIQDPELFDTAMLDVYGRFITLLPDDILKDHVHLCFYLQEAYWWYCDKWQIRHDSLPSLKFNQFLNYAIENNPLLRVFVTPKQQASMLSQWKNYMKNIPLRGAILLNAACDSVLLVQSYSSGTWTFPRGKRNHGEDDHVCAIREVLEETGIDITEKIHSNIYTEVTASGKSIKLFYSPGWNRLTMGEPRTNFEIRKVQWIPLSDLRHCHGHFKYKTFDVLPFLDEIFTFCKGFKRGAFVKEFPGALLLYKTLARPESKAQVAYQDRKSIETFGPSLERLSPDEMFRINKQLFGIDSEFVNDDQGHSRQHHHSN</sequence>
<dbReference type="PANTHER" id="PTHR23114:SF17">
    <property type="entry name" value="M7GPPPN-MRNA HYDROLASE"/>
    <property type="match status" value="1"/>
</dbReference>
<dbReference type="GO" id="GO:0005737">
    <property type="term" value="C:cytoplasm"/>
    <property type="evidence" value="ECO:0007669"/>
    <property type="project" value="UniProtKB-SubCell"/>
</dbReference>
<dbReference type="SMART" id="SM01125">
    <property type="entry name" value="DCP2"/>
    <property type="match status" value="1"/>
</dbReference>
<evidence type="ECO:0000256" key="6">
    <source>
        <dbReference type="ARBA" id="ARBA00022801"/>
    </source>
</evidence>
<dbReference type="GO" id="GO:0000184">
    <property type="term" value="P:nuclear-transcribed mRNA catabolic process, nonsense-mediated decay"/>
    <property type="evidence" value="ECO:0007669"/>
    <property type="project" value="InterPro"/>
</dbReference>
<reference evidence="10" key="1">
    <citation type="journal article" date="2023" name="Nat. Microbiol.">
        <title>Babesia duncani multi-omics identifies virulence factors and drug targets.</title>
        <authorList>
            <person name="Singh P."/>
            <person name="Lonardi S."/>
            <person name="Liang Q."/>
            <person name="Vydyam P."/>
            <person name="Khabirova E."/>
            <person name="Fang T."/>
            <person name="Gihaz S."/>
            <person name="Thekkiniath J."/>
            <person name="Munshi M."/>
            <person name="Abel S."/>
            <person name="Ciampossin L."/>
            <person name="Batugedara G."/>
            <person name="Gupta M."/>
            <person name="Lu X.M."/>
            <person name="Lenz T."/>
            <person name="Chakravarty S."/>
            <person name="Cornillot E."/>
            <person name="Hu Y."/>
            <person name="Ma W."/>
            <person name="Gonzalez L.M."/>
            <person name="Sanchez S."/>
            <person name="Estrada K."/>
            <person name="Sanchez-Flores A."/>
            <person name="Montero E."/>
            <person name="Harb O.S."/>
            <person name="Le Roch K.G."/>
            <person name="Mamoun C.B."/>
        </authorList>
    </citation>
    <scope>NUCLEOTIDE SEQUENCE</scope>
    <source>
        <strain evidence="10">WA1</strain>
    </source>
</reference>
<evidence type="ECO:0000256" key="8">
    <source>
        <dbReference type="ARBA" id="ARBA00023211"/>
    </source>
</evidence>
<evidence type="ECO:0000313" key="10">
    <source>
        <dbReference type="EMBL" id="KAK2196976.1"/>
    </source>
</evidence>
<keyword evidence="8" id="KW-0464">Manganese</keyword>
<dbReference type="EMBL" id="JALLKP010000002">
    <property type="protein sequence ID" value="KAK2196976.1"/>
    <property type="molecule type" value="Genomic_DNA"/>
</dbReference>
<evidence type="ECO:0000256" key="4">
    <source>
        <dbReference type="ARBA" id="ARBA00022490"/>
    </source>
</evidence>
<comment type="similarity">
    <text evidence="3">Belongs to the Nudix hydrolase family. DCP2 subfamily.</text>
</comment>
<keyword evidence="7" id="KW-0694">RNA-binding</keyword>
<dbReference type="Pfam" id="PF05026">
    <property type="entry name" value="DCP2"/>
    <property type="match status" value="1"/>
</dbReference>
<dbReference type="Gene3D" id="3.90.79.10">
    <property type="entry name" value="Nucleoside Triphosphate Pyrophosphohydrolase"/>
    <property type="match status" value="1"/>
</dbReference>